<feature type="transmembrane region" description="Helical" evidence="5">
    <location>
        <begin position="103"/>
        <end position="123"/>
    </location>
</feature>
<keyword evidence="3 5" id="KW-1133">Transmembrane helix</keyword>
<dbReference type="RefSeq" id="WP_268756991.1">
    <property type="nucleotide sequence ID" value="NZ_CP113836.1"/>
</dbReference>
<evidence type="ECO:0000256" key="5">
    <source>
        <dbReference type="SAM" id="Phobius"/>
    </source>
</evidence>
<gene>
    <name evidence="6" type="ORF">ORV05_03395</name>
</gene>
<sequence>MTTMSRTATARARTITLWVTQVLLALFLGIASALPKLAGQSYAVQIFDEIGAGQWFRYLVGALELAGAIGLVIPALTGAAALGLVGLLLGATYFQLFVLPDPAYAVTPALLAVVCALLAWGRWPSVRALVNRVLDR</sequence>
<evidence type="ECO:0000256" key="1">
    <source>
        <dbReference type="ARBA" id="ARBA00004141"/>
    </source>
</evidence>
<evidence type="ECO:0000256" key="2">
    <source>
        <dbReference type="ARBA" id="ARBA00022692"/>
    </source>
</evidence>
<name>A0ABY7B3H1_9PSEU</name>
<feature type="transmembrane region" description="Helical" evidence="5">
    <location>
        <begin position="65"/>
        <end position="91"/>
    </location>
</feature>
<dbReference type="Proteomes" id="UP001163203">
    <property type="component" value="Chromosome"/>
</dbReference>
<dbReference type="EMBL" id="CP113836">
    <property type="protein sequence ID" value="WAL66866.1"/>
    <property type="molecule type" value="Genomic_DNA"/>
</dbReference>
<keyword evidence="7" id="KW-1185">Reference proteome</keyword>
<evidence type="ECO:0000313" key="7">
    <source>
        <dbReference type="Proteomes" id="UP001163203"/>
    </source>
</evidence>
<keyword evidence="4 5" id="KW-0472">Membrane</keyword>
<comment type="subcellular location">
    <subcellularLocation>
        <location evidence="1">Membrane</location>
        <topology evidence="1">Multi-pass membrane protein</topology>
    </subcellularLocation>
</comment>
<keyword evidence="2 5" id="KW-0812">Transmembrane</keyword>
<accession>A0ABY7B3H1</accession>
<organism evidence="6 7">
    <name type="scientific">Amycolatopsis cynarae</name>
    <dbReference type="NCBI Taxonomy" id="2995223"/>
    <lineage>
        <taxon>Bacteria</taxon>
        <taxon>Bacillati</taxon>
        <taxon>Actinomycetota</taxon>
        <taxon>Actinomycetes</taxon>
        <taxon>Pseudonocardiales</taxon>
        <taxon>Pseudonocardiaceae</taxon>
        <taxon>Amycolatopsis</taxon>
    </lineage>
</organism>
<evidence type="ECO:0000256" key="3">
    <source>
        <dbReference type="ARBA" id="ARBA00022989"/>
    </source>
</evidence>
<dbReference type="InterPro" id="IPR032808">
    <property type="entry name" value="DoxX"/>
</dbReference>
<reference evidence="6" key="1">
    <citation type="submission" date="2022-11" db="EMBL/GenBank/DDBJ databases">
        <authorList>
            <person name="Mo P."/>
        </authorList>
    </citation>
    <scope>NUCLEOTIDE SEQUENCE</scope>
    <source>
        <strain evidence="6">HUAS 11-8</strain>
    </source>
</reference>
<protein>
    <submittedName>
        <fullName evidence="6">DoxX family protein</fullName>
    </submittedName>
</protein>
<proteinExistence type="predicted"/>
<dbReference type="Pfam" id="PF13564">
    <property type="entry name" value="DoxX_2"/>
    <property type="match status" value="1"/>
</dbReference>
<evidence type="ECO:0000313" key="6">
    <source>
        <dbReference type="EMBL" id="WAL66866.1"/>
    </source>
</evidence>
<evidence type="ECO:0000256" key="4">
    <source>
        <dbReference type="ARBA" id="ARBA00023136"/>
    </source>
</evidence>